<dbReference type="Pfam" id="PF01431">
    <property type="entry name" value="Peptidase_M13"/>
    <property type="match status" value="1"/>
</dbReference>
<dbReference type="GO" id="GO:0046872">
    <property type="term" value="F:metal ion binding"/>
    <property type="evidence" value="ECO:0007669"/>
    <property type="project" value="UniProtKB-KW"/>
</dbReference>
<dbReference type="Proteomes" id="UP000316008">
    <property type="component" value="Unassembled WGS sequence"/>
</dbReference>
<dbReference type="InterPro" id="IPR042089">
    <property type="entry name" value="Peptidase_M13_dom_2"/>
</dbReference>
<keyword evidence="4" id="KW-0479">Metal-binding</keyword>
<dbReference type="Gene3D" id="3.40.390.10">
    <property type="entry name" value="Collagenase (Catalytic Domain)"/>
    <property type="match status" value="1"/>
</dbReference>
<dbReference type="InterPro" id="IPR000718">
    <property type="entry name" value="Peptidase_M13"/>
</dbReference>
<dbReference type="Gene3D" id="1.10.1380.10">
    <property type="entry name" value="Neutral endopeptidase , domain2"/>
    <property type="match status" value="1"/>
</dbReference>
<evidence type="ECO:0000256" key="4">
    <source>
        <dbReference type="ARBA" id="ARBA00022723"/>
    </source>
</evidence>
<comment type="cofactor">
    <cofactor evidence="1">
        <name>Zn(2+)</name>
        <dbReference type="ChEBI" id="CHEBI:29105"/>
    </cofactor>
</comment>
<dbReference type="PROSITE" id="PS51885">
    <property type="entry name" value="NEPRILYSIN"/>
    <property type="match status" value="1"/>
</dbReference>
<evidence type="ECO:0000256" key="1">
    <source>
        <dbReference type="ARBA" id="ARBA00001947"/>
    </source>
</evidence>
<keyword evidence="7" id="KW-0482">Metalloprotease</keyword>
<accession>A0A556N676</accession>
<evidence type="ECO:0000256" key="2">
    <source>
        <dbReference type="ARBA" id="ARBA00007357"/>
    </source>
</evidence>
<dbReference type="PANTHER" id="PTHR11733">
    <property type="entry name" value="ZINC METALLOPROTEASE FAMILY M13 NEPRILYSIN-RELATED"/>
    <property type="match status" value="1"/>
</dbReference>
<evidence type="ECO:0000256" key="5">
    <source>
        <dbReference type="ARBA" id="ARBA00022801"/>
    </source>
</evidence>
<dbReference type="RefSeq" id="WP_144331227.1">
    <property type="nucleotide sequence ID" value="NZ_VLPL01000001.1"/>
</dbReference>
<evidence type="ECO:0000313" key="11">
    <source>
        <dbReference type="Proteomes" id="UP000316008"/>
    </source>
</evidence>
<dbReference type="AlphaFoldDB" id="A0A556N676"/>
<dbReference type="GO" id="GO:0016485">
    <property type="term" value="P:protein processing"/>
    <property type="evidence" value="ECO:0007669"/>
    <property type="project" value="TreeGrafter"/>
</dbReference>
<dbReference type="PRINTS" id="PR00786">
    <property type="entry name" value="NEPRILYSIN"/>
</dbReference>
<feature type="domain" description="Peptidase M13 C-terminal" evidence="8">
    <location>
        <begin position="487"/>
        <end position="685"/>
    </location>
</feature>
<dbReference type="PROSITE" id="PS51257">
    <property type="entry name" value="PROKAR_LIPOPROTEIN"/>
    <property type="match status" value="1"/>
</dbReference>
<evidence type="ECO:0000313" key="10">
    <source>
        <dbReference type="EMBL" id="TSJ47692.1"/>
    </source>
</evidence>
<proteinExistence type="inferred from homology"/>
<gene>
    <name evidence="10" type="ORF">FO442_00775</name>
</gene>
<evidence type="ECO:0000259" key="9">
    <source>
        <dbReference type="Pfam" id="PF05649"/>
    </source>
</evidence>
<evidence type="ECO:0000259" key="8">
    <source>
        <dbReference type="Pfam" id="PF01431"/>
    </source>
</evidence>
<evidence type="ECO:0000256" key="7">
    <source>
        <dbReference type="ARBA" id="ARBA00023049"/>
    </source>
</evidence>
<dbReference type="SUPFAM" id="SSF55486">
    <property type="entry name" value="Metalloproteases ('zincins'), catalytic domain"/>
    <property type="match status" value="1"/>
</dbReference>
<keyword evidence="11" id="KW-1185">Reference proteome</keyword>
<dbReference type="InterPro" id="IPR018497">
    <property type="entry name" value="Peptidase_M13_C"/>
</dbReference>
<keyword evidence="6" id="KW-0862">Zinc</keyword>
<organism evidence="10 11">
    <name type="scientific">Fluviicola chungangensis</name>
    <dbReference type="NCBI Taxonomy" id="2597671"/>
    <lineage>
        <taxon>Bacteria</taxon>
        <taxon>Pseudomonadati</taxon>
        <taxon>Bacteroidota</taxon>
        <taxon>Flavobacteriia</taxon>
        <taxon>Flavobacteriales</taxon>
        <taxon>Crocinitomicaceae</taxon>
        <taxon>Fluviicola</taxon>
    </lineage>
</organism>
<feature type="domain" description="Peptidase M13 N-terminal" evidence="9">
    <location>
        <begin position="56"/>
        <end position="435"/>
    </location>
</feature>
<sequence>MVNKILPLAVIATSLVACQPKNLLPPPPQDAVGVTPESSDKPTSIDVSYMDLSIKPQDDFFQFANGTWCKNNPVPNTESRWGSFNELDKRNKATLKTILQTAAGSKTKSSGSQDQLLGDYYTSFTDMTVRNTVGAKPLTDRLDQIAEIKSKDELVGLIARQHQLGIESVFSFGIGQDLKDVNKNVAYWGQGGIGLPNRDYYFQENKQAIRDAYILHIQKSFQMLGDSEDDAKKKASDVFNFEKELAGAMMTPAESRLPEKTYNKLSLDQVVKAMPKLDFEVYLSKIGCEHFDSLIVGQPDFMKQINFMMEKTSFQSWNNYLSWCTINAYAGKLDEKWVKHNFDFYSGVLSGTSTMKPIDERCIEEITGSTLAELLGKAFVDKNFSVNAKNRVNTMVDNLLASFRMRIQSLDWMSDNTKKEALAKLNAIGRKLGFPDEWKSYRGLVISPVDYVANIDNCRSFAFKENLEKLHKPVNRKEWEMPAHLVNAYYHPLLNEIAFPAGIMQPPFFDENAEDAVNYGRIGMVIGHEFTHGFDDNGSKFAADGSYNDWWQDTDKQKFVSKTEILGKTFSSFCPVSDNCVNPELTMGENIADLGGLTMAYYAYTMTDDFKKNVIIDGYTPAQRFFIAYAQLWKINYTDAELKKRIATDPHSPGMYRVNGPLMNCPEFFAAFNVKPGDKMRNSDEKVAKIW</sequence>
<name>A0A556N676_9FLAO</name>
<evidence type="ECO:0000256" key="6">
    <source>
        <dbReference type="ARBA" id="ARBA00022833"/>
    </source>
</evidence>
<evidence type="ECO:0000256" key="3">
    <source>
        <dbReference type="ARBA" id="ARBA00022670"/>
    </source>
</evidence>
<dbReference type="OrthoDB" id="9775677at2"/>
<protein>
    <submittedName>
        <fullName evidence="10">M13 family metallopeptidase</fullName>
    </submittedName>
</protein>
<dbReference type="EMBL" id="VLPL01000001">
    <property type="protein sequence ID" value="TSJ47692.1"/>
    <property type="molecule type" value="Genomic_DNA"/>
</dbReference>
<dbReference type="PANTHER" id="PTHR11733:SF167">
    <property type="entry name" value="FI17812P1-RELATED"/>
    <property type="match status" value="1"/>
</dbReference>
<dbReference type="InterPro" id="IPR024079">
    <property type="entry name" value="MetalloPept_cat_dom_sf"/>
</dbReference>
<keyword evidence="3" id="KW-0645">Protease</keyword>
<dbReference type="GO" id="GO:0004222">
    <property type="term" value="F:metalloendopeptidase activity"/>
    <property type="evidence" value="ECO:0007669"/>
    <property type="project" value="InterPro"/>
</dbReference>
<dbReference type="InterPro" id="IPR008753">
    <property type="entry name" value="Peptidase_M13_N"/>
</dbReference>
<dbReference type="CDD" id="cd08662">
    <property type="entry name" value="M13"/>
    <property type="match status" value="1"/>
</dbReference>
<keyword evidence="5" id="KW-0378">Hydrolase</keyword>
<reference evidence="10 11" key="1">
    <citation type="submission" date="2019-07" db="EMBL/GenBank/DDBJ databases">
        <authorList>
            <person name="Huq M.A."/>
        </authorList>
    </citation>
    <scope>NUCLEOTIDE SEQUENCE [LARGE SCALE GENOMIC DNA]</scope>
    <source>
        <strain evidence="10 11">MAH-3</strain>
    </source>
</reference>
<dbReference type="GO" id="GO:0005886">
    <property type="term" value="C:plasma membrane"/>
    <property type="evidence" value="ECO:0007669"/>
    <property type="project" value="TreeGrafter"/>
</dbReference>
<comment type="similarity">
    <text evidence="2">Belongs to the peptidase M13 family.</text>
</comment>
<comment type="caution">
    <text evidence="10">The sequence shown here is derived from an EMBL/GenBank/DDBJ whole genome shotgun (WGS) entry which is preliminary data.</text>
</comment>
<dbReference type="Pfam" id="PF05649">
    <property type="entry name" value="Peptidase_M13_N"/>
    <property type="match status" value="1"/>
</dbReference>